<reference evidence="1 2" key="1">
    <citation type="journal article" date="2021" name="Hortic Res">
        <title>High-quality reference genome and annotation aids understanding of berry development for evergreen blueberry (Vaccinium darrowii).</title>
        <authorList>
            <person name="Yu J."/>
            <person name="Hulse-Kemp A.M."/>
            <person name="Babiker E."/>
            <person name="Staton M."/>
        </authorList>
    </citation>
    <scope>NUCLEOTIDE SEQUENCE [LARGE SCALE GENOMIC DNA]</scope>
    <source>
        <strain evidence="2">cv. NJ 8807/NJ 8810</strain>
        <tissue evidence="1">Young leaf</tissue>
    </source>
</reference>
<dbReference type="EMBL" id="CM037152">
    <property type="protein sequence ID" value="KAH7833348.1"/>
    <property type="molecule type" value="Genomic_DNA"/>
</dbReference>
<evidence type="ECO:0000313" key="1">
    <source>
        <dbReference type="EMBL" id="KAH7833348.1"/>
    </source>
</evidence>
<organism evidence="1 2">
    <name type="scientific">Vaccinium darrowii</name>
    <dbReference type="NCBI Taxonomy" id="229202"/>
    <lineage>
        <taxon>Eukaryota</taxon>
        <taxon>Viridiplantae</taxon>
        <taxon>Streptophyta</taxon>
        <taxon>Embryophyta</taxon>
        <taxon>Tracheophyta</taxon>
        <taxon>Spermatophyta</taxon>
        <taxon>Magnoliopsida</taxon>
        <taxon>eudicotyledons</taxon>
        <taxon>Gunneridae</taxon>
        <taxon>Pentapetalae</taxon>
        <taxon>asterids</taxon>
        <taxon>Ericales</taxon>
        <taxon>Ericaceae</taxon>
        <taxon>Vaccinioideae</taxon>
        <taxon>Vaccinieae</taxon>
        <taxon>Vaccinium</taxon>
    </lineage>
</organism>
<comment type="caution">
    <text evidence="1">The sequence shown here is derived from an EMBL/GenBank/DDBJ whole genome shotgun (WGS) entry which is preliminary data.</text>
</comment>
<protein>
    <submittedName>
        <fullName evidence="1">Uncharacterized protein</fullName>
    </submittedName>
</protein>
<sequence>MALFRNYSDDGVSQCVSDEKIEGKTVEIIYGVVGNKNVEATSSDKDCEIRMDSRYRIDDEPNNMSRIHDDAATENAVLRCNHFGVNYVKIGV</sequence>
<accession>A0ACB7WY00</accession>
<proteinExistence type="predicted"/>
<keyword evidence="2" id="KW-1185">Reference proteome</keyword>
<evidence type="ECO:0000313" key="2">
    <source>
        <dbReference type="Proteomes" id="UP000828048"/>
    </source>
</evidence>
<gene>
    <name evidence="1" type="ORF">Vadar_005337</name>
</gene>
<dbReference type="Proteomes" id="UP000828048">
    <property type="component" value="Chromosome 2"/>
</dbReference>
<name>A0ACB7WY00_9ERIC</name>